<accession>A0ACA9QM55</accession>
<keyword evidence="2" id="KW-1185">Reference proteome</keyword>
<proteinExistence type="predicted"/>
<evidence type="ECO:0000313" key="2">
    <source>
        <dbReference type="Proteomes" id="UP000789920"/>
    </source>
</evidence>
<name>A0ACA9QM55_9GLOM</name>
<feature type="non-terminal residue" evidence="1">
    <location>
        <position position="76"/>
    </location>
</feature>
<evidence type="ECO:0000313" key="1">
    <source>
        <dbReference type="EMBL" id="CAG8757289.1"/>
    </source>
</evidence>
<dbReference type="Proteomes" id="UP000789920">
    <property type="component" value="Unassembled WGS sequence"/>
</dbReference>
<organism evidence="1 2">
    <name type="scientific">Racocetra persica</name>
    <dbReference type="NCBI Taxonomy" id="160502"/>
    <lineage>
        <taxon>Eukaryota</taxon>
        <taxon>Fungi</taxon>
        <taxon>Fungi incertae sedis</taxon>
        <taxon>Mucoromycota</taxon>
        <taxon>Glomeromycotina</taxon>
        <taxon>Glomeromycetes</taxon>
        <taxon>Diversisporales</taxon>
        <taxon>Gigasporaceae</taxon>
        <taxon>Racocetra</taxon>
    </lineage>
</organism>
<dbReference type="EMBL" id="CAJVQC010034776">
    <property type="protein sequence ID" value="CAG8757289.1"/>
    <property type="molecule type" value="Genomic_DNA"/>
</dbReference>
<sequence length="76" mass="8265">MTSHTEKSTAEEDSDIIEFLNRKLANLSVASDAAEVLGKNDDGLPVCEVSMLLPHYAQAVYNALHSPVRQLRLAAV</sequence>
<reference evidence="1" key="1">
    <citation type="submission" date="2021-06" db="EMBL/GenBank/DDBJ databases">
        <authorList>
            <person name="Kallberg Y."/>
            <person name="Tangrot J."/>
            <person name="Rosling A."/>
        </authorList>
    </citation>
    <scope>NUCLEOTIDE SEQUENCE</scope>
    <source>
        <strain evidence="1">MA461A</strain>
    </source>
</reference>
<comment type="caution">
    <text evidence="1">The sequence shown here is derived from an EMBL/GenBank/DDBJ whole genome shotgun (WGS) entry which is preliminary data.</text>
</comment>
<gene>
    <name evidence="1" type="ORF">RPERSI_LOCUS14821</name>
</gene>
<protein>
    <submittedName>
        <fullName evidence="1">34628_t:CDS:1</fullName>
    </submittedName>
</protein>